<gene>
    <name evidence="1" type="ORF">UFOVP116_181</name>
</gene>
<protein>
    <submittedName>
        <fullName evidence="1">Uncharacterized protein</fullName>
    </submittedName>
</protein>
<reference evidence="1" key="1">
    <citation type="submission" date="2020-04" db="EMBL/GenBank/DDBJ databases">
        <authorList>
            <person name="Chiriac C."/>
            <person name="Salcher M."/>
            <person name="Ghai R."/>
            <person name="Kavagutti S V."/>
        </authorList>
    </citation>
    <scope>NUCLEOTIDE SEQUENCE</scope>
</reference>
<proteinExistence type="predicted"/>
<evidence type="ECO:0000313" key="1">
    <source>
        <dbReference type="EMBL" id="CAB4129923.1"/>
    </source>
</evidence>
<sequence length="57" mass="6496">MKNDNIVTVREEDSGSNLNIDALLGRLMELSNLVKNQSECLTQLQRQVKEDVTHKRA</sequence>
<organism evidence="1">
    <name type="scientific">uncultured Caudovirales phage</name>
    <dbReference type="NCBI Taxonomy" id="2100421"/>
    <lineage>
        <taxon>Viruses</taxon>
        <taxon>Duplodnaviria</taxon>
        <taxon>Heunggongvirae</taxon>
        <taxon>Uroviricota</taxon>
        <taxon>Caudoviricetes</taxon>
        <taxon>Peduoviridae</taxon>
        <taxon>Maltschvirus</taxon>
        <taxon>Maltschvirus maltsch</taxon>
    </lineage>
</organism>
<accession>A0A6J5L9C8</accession>
<dbReference type="EMBL" id="LR796237">
    <property type="protein sequence ID" value="CAB4129923.1"/>
    <property type="molecule type" value="Genomic_DNA"/>
</dbReference>
<name>A0A6J5L9C8_9CAUD</name>